<dbReference type="RefSeq" id="WP_156328686.1">
    <property type="nucleotide sequence ID" value="NZ_CACRSW010000007.1"/>
</dbReference>
<dbReference type="InterPro" id="IPR006140">
    <property type="entry name" value="D-isomer_DH_NAD-bd"/>
</dbReference>
<dbReference type="PANTHER" id="PTHR43026:SF1">
    <property type="entry name" value="2-HYDROXYACID DEHYDROGENASE HOMOLOG 1-RELATED"/>
    <property type="match status" value="1"/>
</dbReference>
<reference evidence="6" key="1">
    <citation type="submission" date="2019-11" db="EMBL/GenBank/DDBJ databases">
        <authorList>
            <person name="Feng L."/>
        </authorList>
    </citation>
    <scope>NUCLEOTIDE SEQUENCE</scope>
    <source>
        <strain evidence="6">AvaginalisLFYP127</strain>
    </source>
</reference>
<dbReference type="Gene3D" id="3.40.50.720">
    <property type="entry name" value="NAD(P)-binding Rossmann-like Domain"/>
    <property type="match status" value="2"/>
</dbReference>
<protein>
    <submittedName>
        <fullName evidence="6">D-lactate dehydrogenase</fullName>
        <ecNumber evidence="6">1.1.1.28</ecNumber>
    </submittedName>
</protein>
<evidence type="ECO:0000313" key="6">
    <source>
        <dbReference type="EMBL" id="VYS86504.1"/>
    </source>
</evidence>
<dbReference type="GO" id="GO:0008720">
    <property type="term" value="F:D-lactate dehydrogenase (NAD+) activity"/>
    <property type="evidence" value="ECO:0007669"/>
    <property type="project" value="UniProtKB-EC"/>
</dbReference>
<dbReference type="InterPro" id="IPR036291">
    <property type="entry name" value="NAD(P)-bd_dom_sf"/>
</dbReference>
<dbReference type="Pfam" id="PF00389">
    <property type="entry name" value="2-Hacid_dh"/>
    <property type="match status" value="1"/>
</dbReference>
<dbReference type="Pfam" id="PF02826">
    <property type="entry name" value="2-Hacid_dh_C"/>
    <property type="match status" value="1"/>
</dbReference>
<dbReference type="CDD" id="cd12177">
    <property type="entry name" value="2-Hacid_dh_12"/>
    <property type="match status" value="1"/>
</dbReference>
<evidence type="ECO:0000259" key="4">
    <source>
        <dbReference type="Pfam" id="PF00389"/>
    </source>
</evidence>
<sequence length="329" mass="37247">MKIAIVNSSSFGKIFPDHIKKLEKIGQVDRFEVDQNIDGKSLGQMLKGYQYIIASVTPFFDKEFFENVDDLRLISRHGIGYNNVDLTCAKEKGVIVSIVPSLVERDSVAENNITNLLALMRMTINSSKKVRDDKWEMRANFVGNSLYHKIVGVIGVGNTGSQVARTLREGFQCRVLGYDPYKDKLELEQFGVEKVDFEILLEKSDVICLCANLTKENYHMINKNTISKMKNGVYISNTARGALIDEKDMIEALKNKKVKALATDVMEVEPARSNHPYLQFDNVIITPHTSAYTKECLYAMGESCVNDVYNVHNKKLPKRCVQKESPFVE</sequence>
<organism evidence="6">
    <name type="scientific">Anaerococcus vaginalis</name>
    <dbReference type="NCBI Taxonomy" id="33037"/>
    <lineage>
        <taxon>Bacteria</taxon>
        <taxon>Bacillati</taxon>
        <taxon>Bacillota</taxon>
        <taxon>Tissierellia</taxon>
        <taxon>Tissierellales</taxon>
        <taxon>Peptoniphilaceae</taxon>
        <taxon>Anaerococcus</taxon>
    </lineage>
</organism>
<evidence type="ECO:0000256" key="1">
    <source>
        <dbReference type="ARBA" id="ARBA00005854"/>
    </source>
</evidence>
<keyword evidence="3 6" id="KW-0560">Oxidoreductase</keyword>
<dbReference type="InterPro" id="IPR058205">
    <property type="entry name" value="D-LDH-like"/>
</dbReference>
<evidence type="ECO:0000256" key="3">
    <source>
        <dbReference type="RuleBase" id="RU003719"/>
    </source>
</evidence>
<dbReference type="SUPFAM" id="SSF52283">
    <property type="entry name" value="Formate/glycerate dehydrogenase catalytic domain-like"/>
    <property type="match status" value="1"/>
</dbReference>
<dbReference type="GO" id="GO:0051287">
    <property type="term" value="F:NAD binding"/>
    <property type="evidence" value="ECO:0007669"/>
    <property type="project" value="InterPro"/>
</dbReference>
<gene>
    <name evidence="6" type="primary">ldhA</name>
    <name evidence="6" type="ORF">AVLFYP127_01633</name>
</gene>
<dbReference type="PANTHER" id="PTHR43026">
    <property type="entry name" value="2-HYDROXYACID DEHYDROGENASE HOMOLOG 1-RELATED"/>
    <property type="match status" value="1"/>
</dbReference>
<evidence type="ECO:0000259" key="5">
    <source>
        <dbReference type="Pfam" id="PF02826"/>
    </source>
</evidence>
<name>A0A6N2S0J9_9FIRM</name>
<dbReference type="SUPFAM" id="SSF51735">
    <property type="entry name" value="NAD(P)-binding Rossmann-fold domains"/>
    <property type="match status" value="1"/>
</dbReference>
<dbReference type="AlphaFoldDB" id="A0A6N2S0J9"/>
<dbReference type="EMBL" id="CACRSW010000007">
    <property type="protein sequence ID" value="VYS86504.1"/>
    <property type="molecule type" value="Genomic_DNA"/>
</dbReference>
<comment type="similarity">
    <text evidence="1 3">Belongs to the D-isomer specific 2-hydroxyacid dehydrogenase family.</text>
</comment>
<proteinExistence type="inferred from homology"/>
<feature type="domain" description="D-isomer specific 2-hydroxyacid dehydrogenase NAD-binding" evidence="5">
    <location>
        <begin position="114"/>
        <end position="290"/>
    </location>
</feature>
<dbReference type="InterPro" id="IPR006139">
    <property type="entry name" value="D-isomer_2_OHA_DH_cat_dom"/>
</dbReference>
<dbReference type="EC" id="1.1.1.28" evidence="6"/>
<feature type="domain" description="D-isomer specific 2-hydroxyacid dehydrogenase catalytic" evidence="4">
    <location>
        <begin position="16"/>
        <end position="321"/>
    </location>
</feature>
<accession>A0A6N2S0J9</accession>
<evidence type="ECO:0000256" key="2">
    <source>
        <dbReference type="ARBA" id="ARBA00023027"/>
    </source>
</evidence>
<keyword evidence="2" id="KW-0520">NAD</keyword>